<evidence type="ECO:0000313" key="1">
    <source>
        <dbReference type="EMBL" id="KAJ1372236.1"/>
    </source>
</evidence>
<gene>
    <name evidence="1" type="ORF">KIN20_034334</name>
</gene>
<reference evidence="1" key="1">
    <citation type="submission" date="2021-06" db="EMBL/GenBank/DDBJ databases">
        <title>Parelaphostrongylus tenuis whole genome reference sequence.</title>
        <authorList>
            <person name="Garwood T.J."/>
            <person name="Larsen P.A."/>
            <person name="Fountain-Jones N.M."/>
            <person name="Garbe J.R."/>
            <person name="Macchietto M.G."/>
            <person name="Kania S.A."/>
            <person name="Gerhold R.W."/>
            <person name="Richards J.E."/>
            <person name="Wolf T.M."/>
        </authorList>
    </citation>
    <scope>NUCLEOTIDE SEQUENCE</scope>
    <source>
        <strain evidence="1">MNPRO001-30</strain>
        <tissue evidence="1">Meninges</tissue>
    </source>
</reference>
<comment type="caution">
    <text evidence="1">The sequence shown here is derived from an EMBL/GenBank/DDBJ whole genome shotgun (WGS) entry which is preliminary data.</text>
</comment>
<sequence length="52" mass="5876">MHLSEVGTVRTRWAVESGRLVAEIVEEEMKAANVQNRNCVLKAKIVLLKNQL</sequence>
<dbReference type="AlphaFoldDB" id="A0AAD5RA76"/>
<protein>
    <submittedName>
        <fullName evidence="1">Uncharacterized protein</fullName>
    </submittedName>
</protein>
<proteinExistence type="predicted"/>
<organism evidence="1 2">
    <name type="scientific">Parelaphostrongylus tenuis</name>
    <name type="common">Meningeal worm</name>
    <dbReference type="NCBI Taxonomy" id="148309"/>
    <lineage>
        <taxon>Eukaryota</taxon>
        <taxon>Metazoa</taxon>
        <taxon>Ecdysozoa</taxon>
        <taxon>Nematoda</taxon>
        <taxon>Chromadorea</taxon>
        <taxon>Rhabditida</taxon>
        <taxon>Rhabditina</taxon>
        <taxon>Rhabditomorpha</taxon>
        <taxon>Strongyloidea</taxon>
        <taxon>Metastrongylidae</taxon>
        <taxon>Parelaphostrongylus</taxon>
    </lineage>
</organism>
<accession>A0AAD5RA76</accession>
<evidence type="ECO:0000313" key="2">
    <source>
        <dbReference type="Proteomes" id="UP001196413"/>
    </source>
</evidence>
<dbReference type="EMBL" id="JAHQIW010007108">
    <property type="protein sequence ID" value="KAJ1372236.1"/>
    <property type="molecule type" value="Genomic_DNA"/>
</dbReference>
<name>A0AAD5RA76_PARTN</name>
<keyword evidence="2" id="KW-1185">Reference proteome</keyword>
<dbReference type="Proteomes" id="UP001196413">
    <property type="component" value="Unassembled WGS sequence"/>
</dbReference>